<keyword evidence="3" id="KW-1133">Transmembrane helix</keyword>
<dbReference type="PANTHER" id="PTHR33946">
    <property type="match status" value="1"/>
</dbReference>
<evidence type="ECO:0000256" key="2">
    <source>
        <dbReference type="ARBA" id="ARBA00023157"/>
    </source>
</evidence>
<evidence type="ECO:0000313" key="6">
    <source>
        <dbReference type="Proteomes" id="UP000243579"/>
    </source>
</evidence>
<evidence type="ECO:0000256" key="3">
    <source>
        <dbReference type="SAM" id="Phobius"/>
    </source>
</evidence>
<dbReference type="InterPro" id="IPR000177">
    <property type="entry name" value="Apple"/>
</dbReference>
<evidence type="ECO:0000313" key="5">
    <source>
        <dbReference type="EMBL" id="OQS00539.1"/>
    </source>
</evidence>
<keyword evidence="3" id="KW-0472">Membrane</keyword>
<sequence>MVTTALVREKGAQWKLLSNRFMARAVPAVGICVFISIIVDAVVNNWALNDLMGNGYFFATPVAAVQYAAQLSKLYVFPAGRGPRDLSNVGQLLANSTIKALVTKSDTIYVISAGTYPLTDATNLCATFQKTYPVDVNAAPTLRLATTTETVTFFRGNAMSHALTDDETTNLGSPTMGSKELMDLGYVAGRTTLDMRFTRDFVIANTSDIQSQVVSYFRIFPRNFCSGCHPVSELGYGVCNFTMTYNFSAKSLVVTNSSFVPGSIYTMGLIQPRNAFTLIAFYARLLALLFGVGGYIASRRTVHWRDVDLTKTNSIISQVINTVSPKIFPYPSHALSPEMFCFNSDLFVYTYAVSILLDTGNCFIFMRNVTVYNSLAPQLGLSLQMFFLSLRFLWLNVAVLKLFKAFWNLLGTVSFTGHSHVIGWLNWSSVVTLYFSGILLVYIPEYIEYNNSVTFDLKGYVESLDGVRVEVFDSFYVRCASSIAVGLLLNLFVVTAVDHALNQKFWRMLKHHTLARQAVYNSTSILCDFLHDVVREDTMAAEPSLVCTARRLCTLQWFFTTHLARFGLPEKKLKAKKQTMIQVQTKSSGVSSNVSSATGSRSVAMSDAAANALLAGFRAGKDDPRNATYFLFVQDGEANVHLLDGALSDIQSLSIHAKLLFCLMAAATVGAAPVCSSVQGVDYEGNDLVGVKETNPLKCCTWCAIVPNCKVYVWTPDTQTCWLKDKAGTVKPRPGAQAGMASSNRCSAIKENVDIAPGTDIGSAPATSVNECCSLCANTPGCGAFSWIAWNGGNCYFKSKEVTTEVAARGVLSAYLFN</sequence>
<dbReference type="Pfam" id="PF14295">
    <property type="entry name" value="PAN_4"/>
    <property type="match status" value="2"/>
</dbReference>
<keyword evidence="3" id="KW-0812">Transmembrane</keyword>
<dbReference type="Gene3D" id="3.50.4.10">
    <property type="entry name" value="Hepatocyte Growth Factor"/>
    <property type="match status" value="2"/>
</dbReference>
<dbReference type="PROSITE" id="PS50948">
    <property type="entry name" value="PAN"/>
    <property type="match status" value="1"/>
</dbReference>
<proteinExistence type="predicted"/>
<dbReference type="EMBL" id="JNBR01000029">
    <property type="protein sequence ID" value="OQS00539.1"/>
    <property type="molecule type" value="Genomic_DNA"/>
</dbReference>
<feature type="transmembrane region" description="Helical" evidence="3">
    <location>
        <begin position="346"/>
        <end position="366"/>
    </location>
</feature>
<dbReference type="SMART" id="SM00223">
    <property type="entry name" value="APPLE"/>
    <property type="match status" value="2"/>
</dbReference>
<dbReference type="CDD" id="cd01100">
    <property type="entry name" value="APPLE_Factor_XI_like"/>
    <property type="match status" value="2"/>
</dbReference>
<evidence type="ECO:0000256" key="1">
    <source>
        <dbReference type="ARBA" id="ARBA00022737"/>
    </source>
</evidence>
<reference evidence="5 6" key="1">
    <citation type="journal article" date="2014" name="Genome Biol. Evol.">
        <title>The secreted proteins of Achlya hypogyna and Thraustotheca clavata identify the ancestral oomycete secretome and reveal gene acquisitions by horizontal gene transfer.</title>
        <authorList>
            <person name="Misner I."/>
            <person name="Blouin N."/>
            <person name="Leonard G."/>
            <person name="Richards T.A."/>
            <person name="Lane C.E."/>
        </authorList>
    </citation>
    <scope>NUCLEOTIDE SEQUENCE [LARGE SCALE GENOMIC DNA]</scope>
    <source>
        <strain evidence="5 6">ATCC 48635</strain>
    </source>
</reference>
<comment type="caution">
    <text evidence="5">The sequence shown here is derived from an EMBL/GenBank/DDBJ whole genome shotgun (WGS) entry which is preliminary data.</text>
</comment>
<gene>
    <name evidence="5" type="ORF">ACHHYP_03392</name>
</gene>
<protein>
    <recommendedName>
        <fullName evidence="4">Apple domain-containing protein</fullName>
    </recommendedName>
</protein>
<dbReference type="OrthoDB" id="10374177at2759"/>
<evidence type="ECO:0000259" key="4">
    <source>
        <dbReference type="PROSITE" id="PS50948"/>
    </source>
</evidence>
<dbReference type="InterPro" id="IPR003609">
    <property type="entry name" value="Pan_app"/>
</dbReference>
<accession>A0A1V9ZRD0</accession>
<feature type="domain" description="Apple" evidence="4">
    <location>
        <begin position="746"/>
        <end position="818"/>
    </location>
</feature>
<keyword evidence="2" id="KW-1015">Disulfide bond</keyword>
<feature type="transmembrane region" description="Helical" evidence="3">
    <location>
        <begin position="55"/>
        <end position="76"/>
    </location>
</feature>
<dbReference type="GO" id="GO:0006508">
    <property type="term" value="P:proteolysis"/>
    <property type="evidence" value="ECO:0007669"/>
    <property type="project" value="InterPro"/>
</dbReference>
<keyword evidence="1" id="KW-0677">Repeat</keyword>
<feature type="transmembrane region" description="Helical" evidence="3">
    <location>
        <begin position="21"/>
        <end position="43"/>
    </location>
</feature>
<dbReference type="PANTHER" id="PTHR33946:SF4">
    <property type="entry name" value="COAGULATION FACTOR XI"/>
    <property type="match status" value="1"/>
</dbReference>
<dbReference type="GO" id="GO:0005576">
    <property type="term" value="C:extracellular region"/>
    <property type="evidence" value="ECO:0007669"/>
    <property type="project" value="InterPro"/>
</dbReference>
<feature type="transmembrane region" description="Helical" evidence="3">
    <location>
        <begin position="276"/>
        <end position="297"/>
    </location>
</feature>
<dbReference type="AlphaFoldDB" id="A0A1V9ZRD0"/>
<keyword evidence="6" id="KW-1185">Reference proteome</keyword>
<feature type="transmembrane region" description="Helical" evidence="3">
    <location>
        <begin position="424"/>
        <end position="443"/>
    </location>
</feature>
<organism evidence="5 6">
    <name type="scientific">Achlya hypogyna</name>
    <name type="common">Oomycete</name>
    <name type="synonym">Protoachlya hypogyna</name>
    <dbReference type="NCBI Taxonomy" id="1202772"/>
    <lineage>
        <taxon>Eukaryota</taxon>
        <taxon>Sar</taxon>
        <taxon>Stramenopiles</taxon>
        <taxon>Oomycota</taxon>
        <taxon>Saprolegniomycetes</taxon>
        <taxon>Saprolegniales</taxon>
        <taxon>Achlyaceae</taxon>
        <taxon>Achlya</taxon>
    </lineage>
</organism>
<dbReference type="Proteomes" id="UP000243579">
    <property type="component" value="Unassembled WGS sequence"/>
</dbReference>
<feature type="transmembrane region" description="Helical" evidence="3">
    <location>
        <begin position="386"/>
        <end position="403"/>
    </location>
</feature>
<feature type="transmembrane region" description="Helical" evidence="3">
    <location>
        <begin position="475"/>
        <end position="501"/>
    </location>
</feature>
<name>A0A1V9ZRD0_ACHHY</name>